<dbReference type="AlphaFoldDB" id="A0A1U7JKJ1"/>
<dbReference type="Pfam" id="PF00561">
    <property type="entry name" value="Abhydrolase_1"/>
    <property type="match status" value="1"/>
</dbReference>
<keyword evidence="3" id="KW-1185">Reference proteome</keyword>
<evidence type="ECO:0000313" key="2">
    <source>
        <dbReference type="EMBL" id="OKL45225.1"/>
    </source>
</evidence>
<organism evidence="2 3">
    <name type="scientific">Pseudovibrio exalbescens</name>
    <dbReference type="NCBI Taxonomy" id="197461"/>
    <lineage>
        <taxon>Bacteria</taxon>
        <taxon>Pseudomonadati</taxon>
        <taxon>Pseudomonadota</taxon>
        <taxon>Alphaproteobacteria</taxon>
        <taxon>Hyphomicrobiales</taxon>
        <taxon>Stappiaceae</taxon>
        <taxon>Pseudovibrio</taxon>
    </lineage>
</organism>
<dbReference type="STRING" id="197461.A3843_02445"/>
<accession>A0A1U7JKJ1</accession>
<dbReference type="PANTHER" id="PTHR43194:SF2">
    <property type="entry name" value="PEROXISOMAL MEMBRANE PROTEIN LPX1"/>
    <property type="match status" value="1"/>
</dbReference>
<dbReference type="InterPro" id="IPR000073">
    <property type="entry name" value="AB_hydrolase_1"/>
</dbReference>
<dbReference type="EMBL" id="LVVZ01000005">
    <property type="protein sequence ID" value="OKL45225.1"/>
    <property type="molecule type" value="Genomic_DNA"/>
</dbReference>
<keyword evidence="2" id="KW-0560">Oxidoreductase</keyword>
<comment type="caution">
    <text evidence="2">The sequence shown here is derived from an EMBL/GenBank/DDBJ whole genome shotgun (WGS) entry which is preliminary data.</text>
</comment>
<dbReference type="InterPro" id="IPR029058">
    <property type="entry name" value="AB_hydrolase_fold"/>
</dbReference>
<reference evidence="2 3" key="1">
    <citation type="submission" date="2016-03" db="EMBL/GenBank/DDBJ databases">
        <title>Genome sequence of Nesiotobacter sp. nov., a moderately halophilic alphaproteobacterium isolated from the Yellow Sea, China.</title>
        <authorList>
            <person name="Zhang G."/>
            <person name="Zhang R."/>
        </authorList>
    </citation>
    <scope>NUCLEOTIDE SEQUENCE [LARGE SCALE GENOMIC DNA]</scope>
    <source>
        <strain evidence="2 3">WB1-6</strain>
    </source>
</reference>
<proteinExistence type="predicted"/>
<dbReference type="PANTHER" id="PTHR43194">
    <property type="entry name" value="HYDROLASE ALPHA/BETA FOLD FAMILY"/>
    <property type="match status" value="1"/>
</dbReference>
<dbReference type="SUPFAM" id="SSF53474">
    <property type="entry name" value="alpha/beta-Hydrolases"/>
    <property type="match status" value="1"/>
</dbReference>
<sequence length="290" mass="31494">MTQQRVFLGADKNRLMADAYGEEGVPVLLLHGGGQTRHSWGGTAQHIADAGMRAYCLDQRGHSDSEWVETGYSFHDFGRDVVAVARQIQEETGQAPIAIGASLGGLASIMAEGALSPGSLSGIILVDITPRLDKGGVNKVISFMARNASEGFESVEDAAAVIAEYLPHRPPPKSLKGLAKNLRMKSDGRFYWHWDPKFIDQRHLDDRHAAAMQNALEDAARKLALPVLLVRGGSSELVNEAHVDEFMQMVPHAEFTEVKAAGHMVAGDKNDMFTSSIMPFLSSIRMSLDA</sequence>
<dbReference type="GO" id="GO:0004601">
    <property type="term" value="F:peroxidase activity"/>
    <property type="evidence" value="ECO:0007669"/>
    <property type="project" value="UniProtKB-KW"/>
</dbReference>
<dbReference type="Gene3D" id="3.40.50.1820">
    <property type="entry name" value="alpha/beta hydrolase"/>
    <property type="match status" value="1"/>
</dbReference>
<name>A0A1U7JKJ1_9HYPH</name>
<feature type="domain" description="AB hydrolase-1" evidence="1">
    <location>
        <begin position="26"/>
        <end position="265"/>
    </location>
</feature>
<dbReference type="Proteomes" id="UP000185783">
    <property type="component" value="Unassembled WGS sequence"/>
</dbReference>
<protein>
    <submittedName>
        <fullName evidence="2">Peroxidase</fullName>
    </submittedName>
</protein>
<dbReference type="RefSeq" id="WP_028480280.1">
    <property type="nucleotide sequence ID" value="NZ_LVVZ01000005.1"/>
</dbReference>
<evidence type="ECO:0000313" key="3">
    <source>
        <dbReference type="Proteomes" id="UP000185783"/>
    </source>
</evidence>
<dbReference type="InterPro" id="IPR050228">
    <property type="entry name" value="Carboxylesterase_BioH"/>
</dbReference>
<gene>
    <name evidence="2" type="ORF">A3843_02445</name>
</gene>
<evidence type="ECO:0000259" key="1">
    <source>
        <dbReference type="Pfam" id="PF00561"/>
    </source>
</evidence>
<keyword evidence="2" id="KW-0575">Peroxidase</keyword>